<dbReference type="PRINTS" id="PR00420">
    <property type="entry name" value="RNGMNOXGNASE"/>
</dbReference>
<dbReference type="Pfam" id="PF01593">
    <property type="entry name" value="Amino_oxidase"/>
    <property type="match status" value="1"/>
</dbReference>
<dbReference type="InterPro" id="IPR002937">
    <property type="entry name" value="Amino_oxidase"/>
</dbReference>
<feature type="domain" description="Amine oxidase" evidence="1">
    <location>
        <begin position="81"/>
        <end position="296"/>
    </location>
</feature>
<proteinExistence type="predicted"/>
<dbReference type="Gene3D" id="3.50.50.60">
    <property type="entry name" value="FAD/NAD(P)-binding domain"/>
    <property type="match status" value="2"/>
</dbReference>
<dbReference type="PANTHER" id="PTHR16128:SF5">
    <property type="entry name" value="FAD_NAD(P)-BINDING OXIDOREDUCTASE FAMILY PROTEIN"/>
    <property type="match status" value="1"/>
</dbReference>
<dbReference type="PANTHER" id="PTHR16128">
    <property type="entry name" value="FAD/NAD(P)-BINDING OXIDOREDUCTASE FAMILY PROTEIN"/>
    <property type="match status" value="1"/>
</dbReference>
<protein>
    <submittedName>
        <fullName evidence="2">COG3380: Amine oxidase, flavin-containing</fullName>
    </submittedName>
</protein>
<dbReference type="InterPro" id="IPR036188">
    <property type="entry name" value="FAD/NAD-bd_sf"/>
</dbReference>
<dbReference type="EMBL" id="CZQD01000039">
    <property type="protein sequence ID" value="CUS57318.1"/>
    <property type="molecule type" value="Genomic_DNA"/>
</dbReference>
<evidence type="ECO:0000313" key="2">
    <source>
        <dbReference type="EMBL" id="CUS57318.1"/>
    </source>
</evidence>
<dbReference type="Pfam" id="PF13450">
    <property type="entry name" value="NAD_binding_8"/>
    <property type="match status" value="1"/>
</dbReference>
<gene>
    <name evidence="2" type="ORF">MGWOODY_Hyp482</name>
</gene>
<organism evidence="2">
    <name type="scientific">hydrothermal vent metagenome</name>
    <dbReference type="NCBI Taxonomy" id="652676"/>
    <lineage>
        <taxon>unclassified sequences</taxon>
        <taxon>metagenomes</taxon>
        <taxon>ecological metagenomes</taxon>
    </lineage>
</organism>
<evidence type="ECO:0000259" key="1">
    <source>
        <dbReference type="Pfam" id="PF01593"/>
    </source>
</evidence>
<accession>A0A160U187</accession>
<dbReference type="Gene3D" id="3.90.660.10">
    <property type="match status" value="1"/>
</dbReference>
<reference evidence="2" key="1">
    <citation type="submission" date="2015-10" db="EMBL/GenBank/DDBJ databases">
        <authorList>
            <person name="Gilbert D.G."/>
        </authorList>
    </citation>
    <scope>NUCLEOTIDE SEQUENCE</scope>
</reference>
<dbReference type="AlphaFoldDB" id="A0A160U187"/>
<dbReference type="GO" id="GO:0016491">
    <property type="term" value="F:oxidoreductase activity"/>
    <property type="evidence" value="ECO:0007669"/>
    <property type="project" value="InterPro"/>
</dbReference>
<dbReference type="SUPFAM" id="SSF51905">
    <property type="entry name" value="FAD/NAD(P)-binding domain"/>
    <property type="match status" value="1"/>
</dbReference>
<name>A0A160U187_9ZZZZ</name>
<sequence>MRDRIAIIGAGLAGLAAGRALAETGITPVIFEKSRGLGGRLATRRTDFGPIDHGAPGVPASVPGGGEVWHSAPVEMRQTGLPGISALARAMSGGLDIRKSVEVQPLIRAENGWRLSDQQGVGLGVFDRVIVTAPPIQAATLTAADATLSAQITKADMSPLWTLLMAFVDPTGLEQEVLTLGGGLAKAIPMLAKPGQTGLERWTVHASPDWSAENLELEKDDAAARLLKAVREQVDLPGEPDYLAAHRCRYARVRTPLGMPFAASADGRLIVGGDWALGRLASDAVESGRAMAAHVIQAAG</sequence>